<evidence type="ECO:0000259" key="1">
    <source>
        <dbReference type="Pfam" id="PF01048"/>
    </source>
</evidence>
<dbReference type="GO" id="GO:0019284">
    <property type="term" value="P:L-methionine salvage from S-adenosylmethionine"/>
    <property type="evidence" value="ECO:0007669"/>
    <property type="project" value="TreeGrafter"/>
</dbReference>
<dbReference type="InterPro" id="IPR000845">
    <property type="entry name" value="Nucleoside_phosphorylase_d"/>
</dbReference>
<dbReference type="AlphaFoldDB" id="A0A7X6ME45"/>
<reference evidence="2 3" key="1">
    <citation type="submission" date="2020-04" db="EMBL/GenBank/DDBJ databases">
        <title>MicrobeNet Type strains.</title>
        <authorList>
            <person name="Nicholson A.C."/>
        </authorList>
    </citation>
    <scope>NUCLEOTIDE SEQUENCE [LARGE SCALE GENOMIC DNA]</scope>
    <source>
        <strain evidence="2 3">ATCC 23612</strain>
    </source>
</reference>
<comment type="caution">
    <text evidence="2">The sequence shown here is derived from an EMBL/GenBank/DDBJ whole genome shotgun (WGS) entry which is preliminary data.</text>
</comment>
<gene>
    <name evidence="2" type="ORF">HGB44_19540</name>
</gene>
<accession>A0A7X6ME45</accession>
<dbReference type="GO" id="GO:0008930">
    <property type="term" value="F:methylthioadenosine nucleosidase activity"/>
    <property type="evidence" value="ECO:0007669"/>
    <property type="project" value="TreeGrafter"/>
</dbReference>
<dbReference type="EMBL" id="JAAXPG010000018">
    <property type="protein sequence ID" value="NKY99843.1"/>
    <property type="molecule type" value="Genomic_DNA"/>
</dbReference>
<dbReference type="SUPFAM" id="SSF53167">
    <property type="entry name" value="Purine and uridine phosphorylases"/>
    <property type="match status" value="1"/>
</dbReference>
<dbReference type="RefSeq" id="WP_061082330.1">
    <property type="nucleotide sequence ID" value="NZ_JAAXPG010000018.1"/>
</dbReference>
<protein>
    <submittedName>
        <fullName evidence="2">5'-methylthioadenosine/S-adenosylhomocysteine nucleosidase</fullName>
    </submittedName>
</protein>
<dbReference type="PANTHER" id="PTHR46832">
    <property type="entry name" value="5'-METHYLTHIOADENOSINE/S-ADENOSYLHOMOCYSTEINE NUCLEOSIDASE"/>
    <property type="match status" value="1"/>
</dbReference>
<dbReference type="CDD" id="cd09008">
    <property type="entry name" value="MTAN"/>
    <property type="match status" value="1"/>
</dbReference>
<dbReference type="Proteomes" id="UP000553209">
    <property type="component" value="Unassembled WGS sequence"/>
</dbReference>
<organism evidence="2 3">
    <name type="scientific">Nocardiopsis alborubida</name>
    <dbReference type="NCBI Taxonomy" id="146802"/>
    <lineage>
        <taxon>Bacteria</taxon>
        <taxon>Bacillati</taxon>
        <taxon>Actinomycetota</taxon>
        <taxon>Actinomycetes</taxon>
        <taxon>Streptosporangiales</taxon>
        <taxon>Nocardiopsidaceae</taxon>
        <taxon>Nocardiopsis</taxon>
    </lineage>
</organism>
<name>A0A7X6ME45_9ACTN</name>
<dbReference type="GO" id="GO:0008782">
    <property type="term" value="F:adenosylhomocysteine nucleosidase activity"/>
    <property type="evidence" value="ECO:0007669"/>
    <property type="project" value="TreeGrafter"/>
</dbReference>
<dbReference type="GO" id="GO:0005829">
    <property type="term" value="C:cytosol"/>
    <property type="evidence" value="ECO:0007669"/>
    <property type="project" value="TreeGrafter"/>
</dbReference>
<sequence length="382" mass="40009">MSDDLVVVLTALNLEYKAVRERLHSPEPHLHARGTRFEIGTLPGGRGRVVLGLTGKGNQSSAVLVERAVQEFSPAAVLFVGVAGALWDTPPLGDVVVATHVYAYHGGTSEDDGLKARPRAWESPHGIAQTAAHLARLGTWSRQAPPERPRPQAHLGPIAAGEIVQNSRISREAEWIRQTYNDALAIEMEGAGVAQAGHLSGAPVAIVRGISDRADGTKASEADREWQPVAAANAAAFALDLAEELIGQEDSPTMRKNGDSGDGGNVTNTAYGSVGVQAGHVRDSTFHVSFASAGTGGSGVADELAVLREKLARERSAGRIDEDTHEAASAEIDIADKGIEEGTPESRKTSVLALKRLRGLLGDLASLAAHVATLITAVKGLS</sequence>
<dbReference type="PANTHER" id="PTHR46832:SF1">
    <property type="entry name" value="5'-METHYLTHIOADENOSINE_S-ADENOSYLHOMOCYSTEINE NUCLEOSIDASE"/>
    <property type="match status" value="1"/>
</dbReference>
<dbReference type="Pfam" id="PF01048">
    <property type="entry name" value="PNP_UDP_1"/>
    <property type="match status" value="1"/>
</dbReference>
<proteinExistence type="predicted"/>
<feature type="domain" description="Nucleoside phosphorylase" evidence="1">
    <location>
        <begin position="6"/>
        <end position="241"/>
    </location>
</feature>
<keyword evidence="3" id="KW-1185">Reference proteome</keyword>
<dbReference type="InterPro" id="IPR035994">
    <property type="entry name" value="Nucleoside_phosphorylase_sf"/>
</dbReference>
<dbReference type="GO" id="GO:0009116">
    <property type="term" value="P:nucleoside metabolic process"/>
    <property type="evidence" value="ECO:0007669"/>
    <property type="project" value="InterPro"/>
</dbReference>
<evidence type="ECO:0000313" key="3">
    <source>
        <dbReference type="Proteomes" id="UP000553209"/>
    </source>
</evidence>
<dbReference type="Gene3D" id="3.40.50.1580">
    <property type="entry name" value="Nucleoside phosphorylase domain"/>
    <property type="match status" value="1"/>
</dbReference>
<evidence type="ECO:0000313" key="2">
    <source>
        <dbReference type="EMBL" id="NKY99843.1"/>
    </source>
</evidence>